<name>A0A2U1SQ92_METSR</name>
<dbReference type="PANTHER" id="PTHR12224:SF0">
    <property type="entry name" value="BETA-1,4-MANNOSYL-GLYCOPROTEIN 4-BETA-N-ACETYLGLUCOSAMINYLTRANSFERASE"/>
    <property type="match status" value="1"/>
</dbReference>
<keyword evidence="2" id="KW-1185">Reference proteome</keyword>
<sequence>MVRIVDCVIAYNETEMLEIRTAELAEIIDAFVVVEASKTHRYEDKPLYFSGVSDKYAQSGRTVVYYVLDDIPSAFQDRTELYYIVENFHRNSIMRPLSTMNLDDNDIILISDIDEIPRSECVQQLPDLLAEADIVIFEQIMKKFFVNNASSTCANNLPWRGTVACRYGMLKGVTPQGARLGDPFQQRAACVGGAREPRGHERIIANGGWHFSSMGGASAFDIKHSAIVEGPGGSRFGAIDGRFGRHNHSKQREEHAEIYQSFLDALAPELAEVDLADIASVHALDIPDCIKADPRKYEFLFYLKNPIV</sequence>
<evidence type="ECO:0008006" key="3">
    <source>
        <dbReference type="Google" id="ProtNLM"/>
    </source>
</evidence>
<evidence type="ECO:0000313" key="2">
    <source>
        <dbReference type="Proteomes" id="UP000245137"/>
    </source>
</evidence>
<dbReference type="Proteomes" id="UP000245137">
    <property type="component" value="Unassembled WGS sequence"/>
</dbReference>
<dbReference type="OrthoDB" id="1997677at2"/>
<dbReference type="EMBL" id="PUIV01000016">
    <property type="protein sequence ID" value="PWB93765.1"/>
    <property type="molecule type" value="Genomic_DNA"/>
</dbReference>
<dbReference type="GO" id="GO:0003830">
    <property type="term" value="F:beta-1,4-mannosylglycoprotein 4-beta-N-acetylglucosaminyltransferase activity"/>
    <property type="evidence" value="ECO:0007669"/>
    <property type="project" value="InterPro"/>
</dbReference>
<dbReference type="Pfam" id="PF04724">
    <property type="entry name" value="Glyco_transf_17"/>
    <property type="match status" value="1"/>
</dbReference>
<proteinExistence type="predicted"/>
<protein>
    <recommendedName>
        <fullName evidence="3">Glycosyl transferase family 17</fullName>
    </recommendedName>
</protein>
<reference evidence="1 2" key="1">
    <citation type="journal article" date="2018" name="Appl. Microbiol. Biotechnol.">
        <title>Co-cultivation of the strictly anaerobic methanogen Methanosarcina barkeri with aerobic methanotrophs in an oxygen-limited membrane bioreactor.</title>
        <authorList>
            <person name="In 't Zandt M.H."/>
            <person name="van den Bosch T.J.M."/>
            <person name="Rijkers R."/>
            <person name="van Kessel M.A.H.J."/>
            <person name="Jetten M.S.M."/>
            <person name="Welte C.U."/>
        </authorList>
    </citation>
    <scope>NUCLEOTIDE SEQUENCE [LARGE SCALE GENOMIC DNA]</scope>
    <source>
        <strain evidence="1 2">DSM 17706</strain>
    </source>
</reference>
<gene>
    <name evidence="1" type="ORF">C5689_11550</name>
</gene>
<dbReference type="GO" id="GO:0006044">
    <property type="term" value="P:N-acetylglucosamine metabolic process"/>
    <property type="evidence" value="ECO:0007669"/>
    <property type="project" value="TreeGrafter"/>
</dbReference>
<dbReference type="AlphaFoldDB" id="A0A2U1SQ92"/>
<dbReference type="PANTHER" id="PTHR12224">
    <property type="entry name" value="BETA-1,4-MANNOSYL-GLYCOPROTEIN BETA-1,4-N-ACETYLGLUCOSAMINYL-TRANSFERASE"/>
    <property type="match status" value="1"/>
</dbReference>
<accession>A0A2U1SQ92</accession>
<comment type="caution">
    <text evidence="1">The sequence shown here is derived from an EMBL/GenBank/DDBJ whole genome shotgun (WGS) entry which is preliminary data.</text>
</comment>
<dbReference type="GO" id="GO:0016020">
    <property type="term" value="C:membrane"/>
    <property type="evidence" value="ECO:0007669"/>
    <property type="project" value="InterPro"/>
</dbReference>
<evidence type="ECO:0000313" key="1">
    <source>
        <dbReference type="EMBL" id="PWB93765.1"/>
    </source>
</evidence>
<dbReference type="InterPro" id="IPR006813">
    <property type="entry name" value="Glyco_trans_17"/>
</dbReference>
<dbReference type="RefSeq" id="WP_108917426.1">
    <property type="nucleotide sequence ID" value="NZ_BGJY01000016.1"/>
</dbReference>
<organism evidence="1 2">
    <name type="scientific">Methylosinus sporium</name>
    <dbReference type="NCBI Taxonomy" id="428"/>
    <lineage>
        <taxon>Bacteria</taxon>
        <taxon>Pseudomonadati</taxon>
        <taxon>Pseudomonadota</taxon>
        <taxon>Alphaproteobacteria</taxon>
        <taxon>Hyphomicrobiales</taxon>
        <taxon>Methylocystaceae</taxon>
        <taxon>Methylosinus</taxon>
    </lineage>
</organism>